<evidence type="ECO:0000313" key="1">
    <source>
        <dbReference type="EMBL" id="KAL0630405.1"/>
    </source>
</evidence>
<evidence type="ECO:0000313" key="2">
    <source>
        <dbReference type="Proteomes" id="UP001447188"/>
    </source>
</evidence>
<protein>
    <submittedName>
        <fullName evidence="1">Uncharacterized protein</fullName>
    </submittedName>
</protein>
<reference evidence="1 2" key="1">
    <citation type="submission" date="2024-02" db="EMBL/GenBank/DDBJ databases">
        <title>Discinaceae phylogenomics.</title>
        <authorList>
            <person name="Dirks A.C."/>
            <person name="James T.Y."/>
        </authorList>
    </citation>
    <scope>NUCLEOTIDE SEQUENCE [LARGE SCALE GENOMIC DNA]</scope>
    <source>
        <strain evidence="1 2">ACD0624</strain>
    </source>
</reference>
<comment type="caution">
    <text evidence="1">The sequence shown here is derived from an EMBL/GenBank/DDBJ whole genome shotgun (WGS) entry which is preliminary data.</text>
</comment>
<keyword evidence="2" id="KW-1185">Reference proteome</keyword>
<gene>
    <name evidence="1" type="ORF">Q9L58_010748</name>
</gene>
<sequence>MPRLSTLSNPTGLKDLDRKLVGIVLDDAGGRPSYSLIRLELDNVSLPANTHVILIARRGNSELRTDHGIVKNWNKNFVDLSELGTDGAWAFRILFVVPGSPKLVAVIENVRPDGLGNSESLIGMEPAELGDVPWELQILEQEGRAVILFNRDVYPSVVRAAEDVHFWTLIFPEAVRRLALFHAQAPGSLAEPEWEPFKSWLTLHGIVDEPEDGENDDDREKWCKSVVRAFCARNRVAEMLRRVVEPRGDTE</sequence>
<dbReference type="Proteomes" id="UP001447188">
    <property type="component" value="Unassembled WGS sequence"/>
</dbReference>
<proteinExistence type="predicted"/>
<accession>A0ABR3G394</accession>
<name>A0ABR3G394_9PEZI</name>
<organism evidence="1 2">
    <name type="scientific">Discina gigas</name>
    <dbReference type="NCBI Taxonomy" id="1032678"/>
    <lineage>
        <taxon>Eukaryota</taxon>
        <taxon>Fungi</taxon>
        <taxon>Dikarya</taxon>
        <taxon>Ascomycota</taxon>
        <taxon>Pezizomycotina</taxon>
        <taxon>Pezizomycetes</taxon>
        <taxon>Pezizales</taxon>
        <taxon>Discinaceae</taxon>
        <taxon>Discina</taxon>
    </lineage>
</organism>
<dbReference type="EMBL" id="JBBBZM010000701">
    <property type="protein sequence ID" value="KAL0630405.1"/>
    <property type="molecule type" value="Genomic_DNA"/>
</dbReference>